<organism evidence="4 5">
    <name type="scientific">Gemmatirosa kalamazoonensis</name>
    <dbReference type="NCBI Taxonomy" id="861299"/>
    <lineage>
        <taxon>Bacteria</taxon>
        <taxon>Pseudomonadati</taxon>
        <taxon>Gemmatimonadota</taxon>
        <taxon>Gemmatimonadia</taxon>
        <taxon>Gemmatimonadales</taxon>
        <taxon>Gemmatimonadaceae</taxon>
        <taxon>Gemmatirosa</taxon>
    </lineage>
</organism>
<reference evidence="4 5" key="1">
    <citation type="journal article" date="2014" name="Genome Announc.">
        <title>Genome Sequence and Methylome of Soil Bacterium Gemmatirosa kalamazoonensis KBS708T, a Member of the Rarely Cultivated Gemmatimonadetes Phylum.</title>
        <authorList>
            <person name="Debruyn J.M."/>
            <person name="Radosevich M."/>
            <person name="Wommack K.E."/>
            <person name="Polson S.W."/>
            <person name="Hauser L.J."/>
            <person name="Fawaz M.N."/>
            <person name="Korlach J."/>
            <person name="Tsai Y.C."/>
        </authorList>
    </citation>
    <scope>NUCLEOTIDE SEQUENCE [LARGE SCALE GENOMIC DNA]</scope>
    <source>
        <strain evidence="4 5">KBS708</strain>
        <plasmid evidence="5">Plasmid 1</plasmid>
    </source>
</reference>
<protein>
    <submittedName>
        <fullName evidence="4">ABC transporter related protein</fullName>
    </submittedName>
</protein>
<accession>W0RRC4</accession>
<dbReference type="InterPro" id="IPR003439">
    <property type="entry name" value="ABC_transporter-like_ATP-bd"/>
</dbReference>
<feature type="domain" description="ABC transporter" evidence="3">
    <location>
        <begin position="12"/>
        <end position="241"/>
    </location>
</feature>
<keyword evidence="5" id="KW-1185">Reference proteome</keyword>
<dbReference type="PROSITE" id="PS50893">
    <property type="entry name" value="ABC_TRANSPORTER_2"/>
    <property type="match status" value="1"/>
</dbReference>
<dbReference type="InterPro" id="IPR027417">
    <property type="entry name" value="P-loop_NTPase"/>
</dbReference>
<dbReference type="PANTHER" id="PTHR43038">
    <property type="entry name" value="ATP-BINDING CASSETTE, SUB-FAMILY H, MEMBER 1"/>
    <property type="match status" value="1"/>
</dbReference>
<name>W0RRC4_9BACT</name>
<dbReference type="CDD" id="cd03230">
    <property type="entry name" value="ABC_DR_subfamily_A"/>
    <property type="match status" value="1"/>
</dbReference>
<dbReference type="EMBL" id="CP007129">
    <property type="protein sequence ID" value="AHG93017.1"/>
    <property type="molecule type" value="Genomic_DNA"/>
</dbReference>
<dbReference type="Proteomes" id="UP000019151">
    <property type="component" value="Plasmid 1"/>
</dbReference>
<evidence type="ECO:0000259" key="3">
    <source>
        <dbReference type="PROSITE" id="PS50893"/>
    </source>
</evidence>
<dbReference type="GO" id="GO:0005524">
    <property type="term" value="F:ATP binding"/>
    <property type="evidence" value="ECO:0007669"/>
    <property type="project" value="UniProtKB-KW"/>
</dbReference>
<proteinExistence type="predicted"/>
<evidence type="ECO:0000256" key="1">
    <source>
        <dbReference type="ARBA" id="ARBA00022741"/>
    </source>
</evidence>
<dbReference type="SMART" id="SM00382">
    <property type="entry name" value="AAA"/>
    <property type="match status" value="1"/>
</dbReference>
<dbReference type="FunCoup" id="W0RRC4">
    <property type="interactions" value="506"/>
</dbReference>
<keyword evidence="4" id="KW-0614">Plasmid</keyword>
<dbReference type="PANTHER" id="PTHR43038:SF3">
    <property type="entry name" value="ABC TRANSPORTER G FAMILY MEMBER 20 ISOFORM X1"/>
    <property type="match status" value="1"/>
</dbReference>
<dbReference type="RefSeq" id="WP_025414332.1">
    <property type="nucleotide sequence ID" value="NZ_CP007129.1"/>
</dbReference>
<dbReference type="AlphaFoldDB" id="W0RRC4"/>
<dbReference type="OrthoDB" id="9805130at2"/>
<dbReference type="HOGENOM" id="CLU_000604_1_2_0"/>
<dbReference type="PATRIC" id="fig|861299.3.peg.5518"/>
<dbReference type="GO" id="GO:0016887">
    <property type="term" value="F:ATP hydrolysis activity"/>
    <property type="evidence" value="ECO:0007669"/>
    <property type="project" value="InterPro"/>
</dbReference>
<gene>
    <name evidence="4" type="ORF">J421_5482</name>
</gene>
<dbReference type="InterPro" id="IPR003593">
    <property type="entry name" value="AAA+_ATPase"/>
</dbReference>
<dbReference type="Pfam" id="PF00005">
    <property type="entry name" value="ABC_tran"/>
    <property type="match status" value="1"/>
</dbReference>
<dbReference type="Gene3D" id="3.40.50.300">
    <property type="entry name" value="P-loop containing nucleotide triphosphate hydrolases"/>
    <property type="match status" value="1"/>
</dbReference>
<evidence type="ECO:0000256" key="2">
    <source>
        <dbReference type="ARBA" id="ARBA00022840"/>
    </source>
</evidence>
<geneLocation type="plasmid" evidence="4 5">
    <name>1</name>
</geneLocation>
<keyword evidence="2" id="KW-0067">ATP-binding</keyword>
<dbReference type="KEGG" id="gba:J421_5482"/>
<dbReference type="SUPFAM" id="SSF52540">
    <property type="entry name" value="P-loop containing nucleoside triphosphate hydrolases"/>
    <property type="match status" value="1"/>
</dbReference>
<dbReference type="InParanoid" id="W0RRC4"/>
<evidence type="ECO:0000313" key="4">
    <source>
        <dbReference type="EMBL" id="AHG93017.1"/>
    </source>
</evidence>
<sequence>MSTDLHTQDPAIAVEDLTRRYGAFTAVDAVSFAVARGEVFGFLGPNGAGKTTTIKMLTGLVRPTSGRGTVAGLDVTRDGARIKHVIGYMSQLFSLYHDLTVDENIEFAGGLHGVTGARLAARRDWVLAMAGLEAERRRPTGELPLGWKQRLALGCAVLHEPRVLFLDEPTSGVDPLARRAFWDVIRELAAAGTTVLVSTHYMEEAEYCGRLALMNRGRLVALGTPAGLRDAMPEPVLRVAVSDAPRAVAALAGAEGVLEASLFGRVLRVVAADAVSATRAIRTRLEGAGIVCHGVERVPSSLEDVFVSRVRSAGGAVIS</sequence>
<keyword evidence="1" id="KW-0547">Nucleotide-binding</keyword>
<evidence type="ECO:0000313" key="5">
    <source>
        <dbReference type="Proteomes" id="UP000019151"/>
    </source>
</evidence>